<feature type="domain" description="Core-binding (CB)" evidence="6">
    <location>
        <begin position="41"/>
        <end position="125"/>
    </location>
</feature>
<accession>A0A0C4Y7L9</accession>
<dbReference type="PROSITE" id="PS51898">
    <property type="entry name" value="TYR_RECOMBINASE"/>
    <property type="match status" value="1"/>
</dbReference>
<dbReference type="EMBL" id="CP010536">
    <property type="protein sequence ID" value="AJG19015.1"/>
    <property type="molecule type" value="Genomic_DNA"/>
</dbReference>
<evidence type="ECO:0000259" key="5">
    <source>
        <dbReference type="PROSITE" id="PS51898"/>
    </source>
</evidence>
<dbReference type="GO" id="GO:0015074">
    <property type="term" value="P:DNA integration"/>
    <property type="evidence" value="ECO:0007669"/>
    <property type="project" value="UniProtKB-KW"/>
</dbReference>
<dbReference type="SUPFAM" id="SSF56349">
    <property type="entry name" value="DNA breaking-rejoining enzymes"/>
    <property type="match status" value="1"/>
</dbReference>
<dbReference type="InterPro" id="IPR011010">
    <property type="entry name" value="DNA_brk_join_enz"/>
</dbReference>
<dbReference type="InterPro" id="IPR002104">
    <property type="entry name" value="Integrase_catalytic"/>
</dbReference>
<evidence type="ECO:0000313" key="8">
    <source>
        <dbReference type="Proteomes" id="UP000031843"/>
    </source>
</evidence>
<evidence type="ECO:0000259" key="6">
    <source>
        <dbReference type="PROSITE" id="PS51900"/>
    </source>
</evidence>
<dbReference type="InterPro" id="IPR050090">
    <property type="entry name" value="Tyrosine_recombinase_XerCD"/>
</dbReference>
<dbReference type="Gene3D" id="1.10.443.10">
    <property type="entry name" value="Intergrase catalytic core"/>
    <property type="match status" value="1"/>
</dbReference>
<keyword evidence="3" id="KW-0233">DNA recombination</keyword>
<dbReference type="InterPro" id="IPR010998">
    <property type="entry name" value="Integrase_recombinase_N"/>
</dbReference>
<dbReference type="STRING" id="68895.RR42_m1618"/>
<dbReference type="GO" id="GO:0006310">
    <property type="term" value="P:DNA recombination"/>
    <property type="evidence" value="ECO:0007669"/>
    <property type="project" value="UniProtKB-KW"/>
</dbReference>
<dbReference type="KEGG" id="cbw:RR42_m1618"/>
<evidence type="ECO:0000256" key="4">
    <source>
        <dbReference type="PROSITE-ProRule" id="PRU01248"/>
    </source>
</evidence>
<protein>
    <submittedName>
        <fullName evidence="7">Integrase</fullName>
    </submittedName>
</protein>
<dbReference type="Pfam" id="PF00589">
    <property type="entry name" value="Phage_integrase"/>
    <property type="match status" value="1"/>
</dbReference>
<dbReference type="PANTHER" id="PTHR30349">
    <property type="entry name" value="PHAGE INTEGRASE-RELATED"/>
    <property type="match status" value="1"/>
</dbReference>
<sequence length="320" mass="35712">MKVKGVRDSRMFDTKAEAQAWAAKRETEMRSIESGMGSKTHTVGDVLDKYQKDVSPKKRGSRWEILRLELIGRKEIEGKPFRDIRLIDLKPHHITAWRDAREREVAGASVSREMSLLSHALKVARDEWGLLLTDPMKTVSRPPDSPPRERRITDAEAGLIVQSLGFREGLPVELPVQRVAVAFLFAIETAMRSGEILGLTSLTVDKVAKVAHLPLTKNGGARDVPLSSRAIELLELLPAVEAGEPLFNLSDKSRDALFRKGRDRSGLKNLTFHDTRHEAITRLAKKLQPLALARMTGHTDLNELMTYYNESATDIAAILG</sequence>
<dbReference type="Proteomes" id="UP000031843">
    <property type="component" value="Chromosome main"/>
</dbReference>
<dbReference type="InterPro" id="IPR013762">
    <property type="entry name" value="Integrase-like_cat_sf"/>
</dbReference>
<dbReference type="GO" id="GO:0003677">
    <property type="term" value="F:DNA binding"/>
    <property type="evidence" value="ECO:0007669"/>
    <property type="project" value="UniProtKB-UniRule"/>
</dbReference>
<evidence type="ECO:0000256" key="1">
    <source>
        <dbReference type="ARBA" id="ARBA00022908"/>
    </source>
</evidence>
<dbReference type="Gene3D" id="1.10.150.130">
    <property type="match status" value="1"/>
</dbReference>
<name>A0A0C4Y7L9_9BURK</name>
<dbReference type="InterPro" id="IPR044068">
    <property type="entry name" value="CB"/>
</dbReference>
<dbReference type="CDD" id="cd00796">
    <property type="entry name" value="INT_Rci_Hp1_C"/>
    <property type="match status" value="1"/>
</dbReference>
<dbReference type="AlphaFoldDB" id="A0A0C4Y7L9"/>
<evidence type="ECO:0000256" key="2">
    <source>
        <dbReference type="ARBA" id="ARBA00023125"/>
    </source>
</evidence>
<proteinExistence type="predicted"/>
<dbReference type="PANTHER" id="PTHR30349:SF94">
    <property type="entry name" value="INTEGRASE_RECOMBINASE HI_1414-RELATED"/>
    <property type="match status" value="1"/>
</dbReference>
<reference evidence="7 8" key="1">
    <citation type="journal article" date="2015" name="Genome Announc.">
        <title>Complete Genome Sequence of Cupriavidus basilensis 4G11, Isolated from the Oak Ridge Field Research Center Site.</title>
        <authorList>
            <person name="Ray J."/>
            <person name="Waters R.J."/>
            <person name="Skerker J.M."/>
            <person name="Kuehl J.V."/>
            <person name="Price M.N."/>
            <person name="Huang J."/>
            <person name="Chakraborty R."/>
            <person name="Arkin A.P."/>
            <person name="Deutschbauer A."/>
        </authorList>
    </citation>
    <scope>NUCLEOTIDE SEQUENCE [LARGE SCALE GENOMIC DNA]</scope>
    <source>
        <strain evidence="7">4G11</strain>
    </source>
</reference>
<organism evidence="7 8">
    <name type="scientific">Cupriavidus basilensis</name>
    <dbReference type="NCBI Taxonomy" id="68895"/>
    <lineage>
        <taxon>Bacteria</taxon>
        <taxon>Pseudomonadati</taxon>
        <taxon>Pseudomonadota</taxon>
        <taxon>Betaproteobacteria</taxon>
        <taxon>Burkholderiales</taxon>
        <taxon>Burkholderiaceae</taxon>
        <taxon>Cupriavidus</taxon>
    </lineage>
</organism>
<keyword evidence="8" id="KW-1185">Reference proteome</keyword>
<feature type="domain" description="Tyr recombinase" evidence="5">
    <location>
        <begin position="147"/>
        <end position="320"/>
    </location>
</feature>
<evidence type="ECO:0000313" key="7">
    <source>
        <dbReference type="EMBL" id="AJG19015.1"/>
    </source>
</evidence>
<evidence type="ECO:0000256" key="3">
    <source>
        <dbReference type="ARBA" id="ARBA00023172"/>
    </source>
</evidence>
<gene>
    <name evidence="7" type="ORF">RR42_m1618</name>
</gene>
<keyword evidence="1" id="KW-0229">DNA integration</keyword>
<keyword evidence="2 4" id="KW-0238">DNA-binding</keyword>
<dbReference type="PROSITE" id="PS51900">
    <property type="entry name" value="CB"/>
    <property type="match status" value="1"/>
</dbReference>